<evidence type="ECO:0000313" key="2">
    <source>
        <dbReference type="Proteomes" id="UP001595891"/>
    </source>
</evidence>
<dbReference type="Proteomes" id="UP001595891">
    <property type="component" value="Unassembled WGS sequence"/>
</dbReference>
<evidence type="ECO:0000313" key="1">
    <source>
        <dbReference type="EMBL" id="MFC4587344.1"/>
    </source>
</evidence>
<sequence>MMMFATRGSTRADQHSAQLGELARLLRERGVPHLVSTRIRLKIHNAAHGPRSSLSYGSPELDVWSTDGTPITTITVDDSQKEAAYSMHPPGDAPQRLCPIATPAEGADIIAALVRMGSTGNAETAG</sequence>
<accession>A0ABV9EE64</accession>
<gene>
    <name evidence="1" type="ORF">ACFO8L_14720</name>
</gene>
<proteinExistence type="predicted"/>
<dbReference type="EMBL" id="JBHSFN010000008">
    <property type="protein sequence ID" value="MFC4587344.1"/>
    <property type="molecule type" value="Genomic_DNA"/>
</dbReference>
<name>A0ABV9EE64_9ACTN</name>
<keyword evidence="2" id="KW-1185">Reference proteome</keyword>
<reference evidence="2" key="1">
    <citation type="journal article" date="2019" name="Int. J. Syst. Evol. Microbiol.">
        <title>The Global Catalogue of Microorganisms (GCM) 10K type strain sequencing project: providing services to taxonomists for standard genome sequencing and annotation.</title>
        <authorList>
            <consortium name="The Broad Institute Genomics Platform"/>
            <consortium name="The Broad Institute Genome Sequencing Center for Infectious Disease"/>
            <person name="Wu L."/>
            <person name="Ma J."/>
        </authorList>
    </citation>
    <scope>NUCLEOTIDE SEQUENCE [LARGE SCALE GENOMIC DNA]</scope>
    <source>
        <strain evidence="2">CCUG 49560</strain>
    </source>
</reference>
<protein>
    <recommendedName>
        <fullName evidence="3">DUF5753 domain-containing protein</fullName>
    </recommendedName>
</protein>
<organism evidence="1 2">
    <name type="scientific">Sphaerisporangium corydalis</name>
    <dbReference type="NCBI Taxonomy" id="1441875"/>
    <lineage>
        <taxon>Bacteria</taxon>
        <taxon>Bacillati</taxon>
        <taxon>Actinomycetota</taxon>
        <taxon>Actinomycetes</taxon>
        <taxon>Streptosporangiales</taxon>
        <taxon>Streptosporangiaceae</taxon>
        <taxon>Sphaerisporangium</taxon>
    </lineage>
</organism>
<comment type="caution">
    <text evidence="1">The sequence shown here is derived from an EMBL/GenBank/DDBJ whole genome shotgun (WGS) entry which is preliminary data.</text>
</comment>
<evidence type="ECO:0008006" key="3">
    <source>
        <dbReference type="Google" id="ProtNLM"/>
    </source>
</evidence>
<dbReference type="RefSeq" id="WP_262850074.1">
    <property type="nucleotide sequence ID" value="NZ_JANZYP010000096.1"/>
</dbReference>